<feature type="compositionally biased region" description="Polar residues" evidence="1">
    <location>
        <begin position="559"/>
        <end position="570"/>
    </location>
</feature>
<name>F8MGE0_NEUT8</name>
<evidence type="ECO:0000313" key="3">
    <source>
        <dbReference type="Proteomes" id="UP000008065"/>
    </source>
</evidence>
<dbReference type="GeneID" id="20822392"/>
<feature type="compositionally biased region" description="Polar residues" evidence="1">
    <location>
        <begin position="442"/>
        <end position="451"/>
    </location>
</feature>
<feature type="region of interest" description="Disordered" evidence="1">
    <location>
        <begin position="319"/>
        <end position="344"/>
    </location>
</feature>
<keyword evidence="3" id="KW-1185">Reference proteome</keyword>
<dbReference type="KEGG" id="nte:NEUTE1DRAFT108221"/>
<gene>
    <name evidence="2" type="ORF">NEUTE1DRAFT_108221</name>
</gene>
<feature type="region of interest" description="Disordered" evidence="1">
    <location>
        <begin position="655"/>
        <end position="688"/>
    </location>
</feature>
<dbReference type="RefSeq" id="XP_009848958.1">
    <property type="nucleotide sequence ID" value="XM_009850656.1"/>
</dbReference>
<dbReference type="OrthoDB" id="10632715at2759"/>
<proteinExistence type="predicted"/>
<feature type="region of interest" description="Disordered" evidence="1">
    <location>
        <begin position="470"/>
        <end position="489"/>
    </location>
</feature>
<feature type="region of interest" description="Disordered" evidence="1">
    <location>
        <begin position="369"/>
        <end position="454"/>
    </location>
</feature>
<organism evidence="2 3">
    <name type="scientific">Neurospora tetrasperma (strain FGSC 2508 / ATCC MYA-4615 / P0657)</name>
    <dbReference type="NCBI Taxonomy" id="510951"/>
    <lineage>
        <taxon>Eukaryota</taxon>
        <taxon>Fungi</taxon>
        <taxon>Dikarya</taxon>
        <taxon>Ascomycota</taxon>
        <taxon>Pezizomycotina</taxon>
        <taxon>Sordariomycetes</taxon>
        <taxon>Sordariomycetidae</taxon>
        <taxon>Sordariales</taxon>
        <taxon>Sordariaceae</taxon>
        <taxon>Neurospora</taxon>
    </lineage>
</organism>
<sequence>MDDAPTLVELLEAAFAQNDPRLSQWWQILLYMENNLVNPASGTIRPFEQFAQSTHAHPHFARRAYEYLRFHKQSRTSRAALETIGHTKPGLLTSLLSPNGGLAEHERITNRRKQRTVRPEQAFVAHISSDAEFWATAGALKSINNNPVVDAATARDIPVTYEAKMACVRFMVDALRDMAQKLRGDLKEANTIRCTSDWALEAVAWELLEAAMAAQHGMQNVYPWATAYFHEQYPNFTARWNDLVALVMGSKAAASNLLIPSYAQRFANDPGGEFKRKTSNKQSNLRKDNLVADLVARLAAMEAQVAVVNEEGQPAVVDNNHEQLPIPSPMSPNRPPAPTAVHGSVQQRVLPVSPLNGIPARSPISFGQPVAFSASTPSRPATPATHSRRRQHPSTTPSGNFKYGQPSSWPTSGVTAAARQSAAPLTRPIVTQPTFYDAGASPNPSTSSYHPSQAAPVIDEQYREAVQGSIVPQKANGTTSSDSQLELSWNDSLPDGYNLQRDVAFSHADDAATGLQELSGSQGTSLDLFQTTGGYGNSGDMFHVNAVDDSASNDEPAANTGSRTNPNGQQIDGPGIFDINEPYISHKAFGEPFGSNQGYANHGESFHDVTAQPSAYASVIDRSQVHDYEYGWDANPGYHRDDAGDLFADSFLANQTADRAVGAGKKRKRGTEEEDEDEMPRAQRSRQS</sequence>
<feature type="region of interest" description="Disordered" evidence="1">
    <location>
        <begin position="549"/>
        <end position="576"/>
    </location>
</feature>
<reference evidence="3" key="1">
    <citation type="journal article" date="2011" name="Genetics">
        <title>Massive changes in genome architecture accompany the transition to self-fertility in the filamentous fungus Neurospora tetrasperma.</title>
        <authorList>
            <person name="Ellison C.E."/>
            <person name="Stajich J.E."/>
            <person name="Jacobson D.J."/>
            <person name="Natvig D.O."/>
            <person name="Lapidus A."/>
            <person name="Foster B."/>
            <person name="Aerts A."/>
            <person name="Riley R."/>
            <person name="Lindquist E.A."/>
            <person name="Grigoriev I.V."/>
            <person name="Taylor J.W."/>
        </authorList>
    </citation>
    <scope>NUCLEOTIDE SEQUENCE [LARGE SCALE GENOMIC DNA]</scope>
    <source>
        <strain evidence="3">FGSC 2508 / P0657</strain>
    </source>
</reference>
<dbReference type="HOGENOM" id="CLU_400137_0_0_1"/>
<evidence type="ECO:0000256" key="1">
    <source>
        <dbReference type="SAM" id="MobiDB-lite"/>
    </source>
</evidence>
<dbReference type="EMBL" id="GL891303">
    <property type="protein sequence ID" value="EGO58615.1"/>
    <property type="molecule type" value="Genomic_DNA"/>
</dbReference>
<dbReference type="Proteomes" id="UP000008065">
    <property type="component" value="Unassembled WGS sequence"/>
</dbReference>
<dbReference type="AlphaFoldDB" id="F8MGE0"/>
<feature type="compositionally biased region" description="Polar residues" evidence="1">
    <location>
        <begin position="393"/>
        <end position="414"/>
    </location>
</feature>
<accession>F8MGE0</accession>
<feature type="compositionally biased region" description="Pro residues" evidence="1">
    <location>
        <begin position="326"/>
        <end position="338"/>
    </location>
</feature>
<protein>
    <submittedName>
        <fullName evidence="2">Uncharacterized protein</fullName>
    </submittedName>
</protein>
<dbReference type="VEuPathDB" id="FungiDB:NEUTE1DRAFT_108221"/>
<evidence type="ECO:0000313" key="2">
    <source>
        <dbReference type="EMBL" id="EGO58615.1"/>
    </source>
</evidence>
<feature type="compositionally biased region" description="Polar residues" evidence="1">
    <location>
        <begin position="475"/>
        <end position="489"/>
    </location>
</feature>